<feature type="transmembrane region" description="Helical" evidence="8">
    <location>
        <begin position="752"/>
        <end position="769"/>
    </location>
</feature>
<evidence type="ECO:0000256" key="4">
    <source>
        <dbReference type="ARBA" id="ARBA00022989"/>
    </source>
</evidence>
<dbReference type="InterPro" id="IPR031968">
    <property type="entry name" value="VASt"/>
</dbReference>
<dbReference type="SMART" id="SM00568">
    <property type="entry name" value="GRAM"/>
    <property type="match status" value="1"/>
</dbReference>
<evidence type="ECO:0000313" key="11">
    <source>
        <dbReference type="Proteomes" id="UP001306508"/>
    </source>
</evidence>
<feature type="region of interest" description="Disordered" evidence="7">
    <location>
        <begin position="1"/>
        <end position="47"/>
    </location>
</feature>
<dbReference type="EMBL" id="JAWIZZ010000071">
    <property type="protein sequence ID" value="KAK5773755.1"/>
    <property type="molecule type" value="Genomic_DNA"/>
</dbReference>
<feature type="compositionally biased region" description="Polar residues" evidence="7">
    <location>
        <begin position="197"/>
        <end position="223"/>
    </location>
</feature>
<feature type="region of interest" description="Disordered" evidence="7">
    <location>
        <begin position="197"/>
        <end position="247"/>
    </location>
</feature>
<dbReference type="GO" id="GO:0032934">
    <property type="term" value="F:sterol binding"/>
    <property type="evidence" value="ECO:0007669"/>
    <property type="project" value="TreeGrafter"/>
</dbReference>
<feature type="domain" description="VASt" evidence="9">
    <location>
        <begin position="532"/>
        <end position="699"/>
    </location>
</feature>
<proteinExistence type="inferred from homology"/>
<gene>
    <name evidence="10" type="ORF">RI543_005067</name>
</gene>
<accession>A0AAN7WIX6</accession>
<keyword evidence="5 8" id="KW-0472">Membrane</keyword>
<keyword evidence="4 8" id="KW-1133">Transmembrane helix</keyword>
<feature type="compositionally biased region" description="Basic residues" evidence="7">
    <location>
        <begin position="234"/>
        <end position="243"/>
    </location>
</feature>
<dbReference type="GO" id="GO:0005739">
    <property type="term" value="C:mitochondrion"/>
    <property type="evidence" value="ECO:0007669"/>
    <property type="project" value="TreeGrafter"/>
</dbReference>
<dbReference type="GO" id="GO:0005886">
    <property type="term" value="C:plasma membrane"/>
    <property type="evidence" value="ECO:0007669"/>
    <property type="project" value="TreeGrafter"/>
</dbReference>
<keyword evidence="3 8" id="KW-0812">Transmembrane</keyword>
<evidence type="ECO:0000256" key="2">
    <source>
        <dbReference type="ARBA" id="ARBA00006582"/>
    </source>
</evidence>
<dbReference type="PROSITE" id="PS51778">
    <property type="entry name" value="VAST"/>
    <property type="match status" value="1"/>
</dbReference>
<comment type="caution">
    <text evidence="10">The sequence shown here is derived from an EMBL/GenBank/DDBJ whole genome shotgun (WGS) entry which is preliminary data.</text>
</comment>
<dbReference type="GO" id="GO:0032366">
    <property type="term" value="P:intracellular sterol transport"/>
    <property type="evidence" value="ECO:0007669"/>
    <property type="project" value="TreeGrafter"/>
</dbReference>
<reference evidence="11" key="1">
    <citation type="submission" date="2023-07" db="EMBL/GenBank/DDBJ databases">
        <title>A draft genome of Kazachstania heterogenica Y-27499.</title>
        <authorList>
            <person name="Donic C."/>
            <person name="Kralova J.S."/>
            <person name="Fidel L."/>
            <person name="Ben-Dor S."/>
            <person name="Jung S."/>
        </authorList>
    </citation>
    <scope>NUCLEOTIDE SEQUENCE [LARGE SCALE GENOMIC DNA]</scope>
    <source>
        <strain evidence="11">Y27499</strain>
    </source>
</reference>
<evidence type="ECO:0000313" key="10">
    <source>
        <dbReference type="EMBL" id="KAK5773755.1"/>
    </source>
</evidence>
<dbReference type="Proteomes" id="UP001306508">
    <property type="component" value="Unassembled WGS sequence"/>
</dbReference>
<dbReference type="CDD" id="cd13220">
    <property type="entry name" value="PH-GRAM_GRAMDC"/>
    <property type="match status" value="1"/>
</dbReference>
<dbReference type="GO" id="GO:0120015">
    <property type="term" value="F:sterol transfer activity"/>
    <property type="evidence" value="ECO:0007669"/>
    <property type="project" value="TreeGrafter"/>
</dbReference>
<comment type="similarity">
    <text evidence="2">Belongs to the YSP2 family.</text>
</comment>
<dbReference type="Pfam" id="PF16016">
    <property type="entry name" value="VASt"/>
    <property type="match status" value="1"/>
</dbReference>
<feature type="compositionally biased region" description="Basic and acidic residues" evidence="7">
    <location>
        <begin position="34"/>
        <end position="43"/>
    </location>
</feature>
<dbReference type="PANTHER" id="PTHR23319">
    <property type="entry name" value="GRAM DOMAIN CONTAINING 1B, ISOFORM E"/>
    <property type="match status" value="1"/>
</dbReference>
<evidence type="ECO:0000256" key="7">
    <source>
        <dbReference type="SAM" id="MobiDB-lite"/>
    </source>
</evidence>
<protein>
    <recommendedName>
        <fullName evidence="9">VASt domain-containing protein</fullName>
    </recommendedName>
</protein>
<evidence type="ECO:0000256" key="8">
    <source>
        <dbReference type="SAM" id="Phobius"/>
    </source>
</evidence>
<sequence length="798" mass="91565">MSDSSENNSDSWEPLVDIDLGNQHNDSDANTNSKDNRRGESEYKNNYQTKNISEIQINTSSTSTELDSPFTPRIGTLNTDVIEENNETNSSDSLTMKRDKGIDKKSLGSDKIILSKKKRNPYLIITNNNINNNDDNNDDNDINEKEITSTLSSDKNFTKNLITNNSTAVDKNANLIEEEVQSPSFLNNMFATFKSSSSSIDNNSTKLPNDSNNKNQIVSSPNIISHRRDNSISSKRKTSRTRKTSTDSSLFNLVNSPLQKAPQPVEIITHMHSNNSSHRDLNRTDNKLQIDIQGLQDDNATSPVIIENGNNKPNEDNYNKKKFVEEKYSDTDYHYATIERNLEFHSLFESIPNDDRLIDDFSCALSRDFLYQGRLYISERSLCFNSNILGWVSKDIIPMKDIRYLEKTSAAGLFPNAILIETDNEKVQFNNFLSREQTFNLIKEVWSKNLIFADFDKDTAIPTDQKKGFQNDRTTFDNDEFHDNSSVSSISIDEKIGTCSIGHYRFKDGADYVNEPPYTHNETIFPGTDKPNEYILKTIDLPCTPLQAYQIMYSNQNYSFLYDYLHSIDSLDIEEPTRYDKMNKRIYSFEKRLNFPGGPKSTRCFAEEIILNYDPHGYIMVLTTTRTPNVTSGKAFSTKTKYMYRWGPKNNCQLQISYWLEWTSSSWFKKMIEAGAKKSQIEATEKIIEILNDYIKNNIIETDEKITDARGFMESSPIVKITSIKNDLEKNIVKTDVGTKISGNSILVNQSSFTFLIIVFIILLSINIWNQISMRRTILNIERLLEMERLSCRSRMNN</sequence>
<dbReference type="AlphaFoldDB" id="A0AAN7WIX6"/>
<comment type="subcellular location">
    <subcellularLocation>
        <location evidence="6">Endomembrane system</location>
        <topology evidence="6">Single-pass membrane protein</topology>
    </subcellularLocation>
    <subcellularLocation>
        <location evidence="1">Endoplasmic reticulum membrane</location>
    </subcellularLocation>
</comment>
<dbReference type="GO" id="GO:0005789">
    <property type="term" value="C:endoplasmic reticulum membrane"/>
    <property type="evidence" value="ECO:0007669"/>
    <property type="project" value="UniProtKB-SubCell"/>
</dbReference>
<evidence type="ECO:0000256" key="5">
    <source>
        <dbReference type="ARBA" id="ARBA00023136"/>
    </source>
</evidence>
<dbReference type="InterPro" id="IPR004182">
    <property type="entry name" value="GRAM"/>
</dbReference>
<keyword evidence="11" id="KW-1185">Reference proteome</keyword>
<dbReference type="Pfam" id="PF02893">
    <property type="entry name" value="GRAM"/>
    <property type="match status" value="1"/>
</dbReference>
<dbReference type="GO" id="GO:0140268">
    <property type="term" value="C:endoplasmic reticulum-plasma membrane contact site"/>
    <property type="evidence" value="ECO:0007669"/>
    <property type="project" value="TreeGrafter"/>
</dbReference>
<name>A0AAN7WIX6_9SACH</name>
<evidence type="ECO:0000256" key="6">
    <source>
        <dbReference type="ARBA" id="ARBA00037847"/>
    </source>
</evidence>
<evidence type="ECO:0000256" key="1">
    <source>
        <dbReference type="ARBA" id="ARBA00004586"/>
    </source>
</evidence>
<evidence type="ECO:0000259" key="9">
    <source>
        <dbReference type="PROSITE" id="PS51778"/>
    </source>
</evidence>
<dbReference type="InterPro" id="IPR051482">
    <property type="entry name" value="Cholesterol_transport"/>
</dbReference>
<dbReference type="InterPro" id="IPR011993">
    <property type="entry name" value="PH-like_dom_sf"/>
</dbReference>
<dbReference type="Gene3D" id="2.30.29.30">
    <property type="entry name" value="Pleckstrin-homology domain (PH domain)/Phosphotyrosine-binding domain (PTB)"/>
    <property type="match status" value="1"/>
</dbReference>
<feature type="compositionally biased region" description="Low complexity" evidence="7">
    <location>
        <begin position="1"/>
        <end position="13"/>
    </location>
</feature>
<feature type="compositionally biased region" description="Polar residues" evidence="7">
    <location>
        <begin position="22"/>
        <end position="33"/>
    </location>
</feature>
<dbReference type="GO" id="GO:0032541">
    <property type="term" value="C:cortical endoplasmic reticulum"/>
    <property type="evidence" value="ECO:0007669"/>
    <property type="project" value="TreeGrafter"/>
</dbReference>
<organism evidence="10 11">
    <name type="scientific">Arxiozyma heterogenica</name>
    <dbReference type="NCBI Taxonomy" id="278026"/>
    <lineage>
        <taxon>Eukaryota</taxon>
        <taxon>Fungi</taxon>
        <taxon>Dikarya</taxon>
        <taxon>Ascomycota</taxon>
        <taxon>Saccharomycotina</taxon>
        <taxon>Saccharomycetes</taxon>
        <taxon>Saccharomycetales</taxon>
        <taxon>Saccharomycetaceae</taxon>
        <taxon>Arxiozyma</taxon>
    </lineage>
</organism>
<evidence type="ECO:0000256" key="3">
    <source>
        <dbReference type="ARBA" id="ARBA00022692"/>
    </source>
</evidence>
<dbReference type="PANTHER" id="PTHR23319:SF4">
    <property type="entry name" value="GRAM DOMAIN CONTAINING 1B, ISOFORM E"/>
    <property type="match status" value="1"/>
</dbReference>